<comment type="caution">
    <text evidence="1">The sequence shown here is derived from an EMBL/GenBank/DDBJ whole genome shotgun (WGS) entry which is preliminary data.</text>
</comment>
<gene>
    <name evidence="1" type="ORF">AVEN_46988_1</name>
</gene>
<dbReference type="AlphaFoldDB" id="A0A4Y2IKX6"/>
<protein>
    <submittedName>
        <fullName evidence="1">Uncharacterized protein</fullName>
    </submittedName>
</protein>
<reference evidence="1 2" key="1">
    <citation type="journal article" date="2019" name="Sci. Rep.">
        <title>Orb-weaving spider Araneus ventricosus genome elucidates the spidroin gene catalogue.</title>
        <authorList>
            <person name="Kono N."/>
            <person name="Nakamura H."/>
            <person name="Ohtoshi R."/>
            <person name="Moran D.A.P."/>
            <person name="Shinohara A."/>
            <person name="Yoshida Y."/>
            <person name="Fujiwara M."/>
            <person name="Mori M."/>
            <person name="Tomita M."/>
            <person name="Arakawa K."/>
        </authorList>
    </citation>
    <scope>NUCLEOTIDE SEQUENCE [LARGE SCALE GENOMIC DNA]</scope>
</reference>
<dbReference type="OrthoDB" id="6443573at2759"/>
<dbReference type="EMBL" id="BGPR01002744">
    <property type="protein sequence ID" value="GBM78285.1"/>
    <property type="molecule type" value="Genomic_DNA"/>
</dbReference>
<accession>A0A4Y2IKX6</accession>
<evidence type="ECO:0000313" key="1">
    <source>
        <dbReference type="EMBL" id="GBM78285.1"/>
    </source>
</evidence>
<sequence>MIRFWVKLMRDGSRVPWMQAAAEYFAPPIKYCAAQISRLRCIFPSLRLEDRKEFLFSVQCTKPDDFLLCMYSMTKGEENETLEGSLSLNLFVLNLLCAYSDLPLLVC</sequence>
<dbReference type="Proteomes" id="UP000499080">
    <property type="component" value="Unassembled WGS sequence"/>
</dbReference>
<keyword evidence="2" id="KW-1185">Reference proteome</keyword>
<organism evidence="1 2">
    <name type="scientific">Araneus ventricosus</name>
    <name type="common">Orbweaver spider</name>
    <name type="synonym">Epeira ventricosa</name>
    <dbReference type="NCBI Taxonomy" id="182803"/>
    <lineage>
        <taxon>Eukaryota</taxon>
        <taxon>Metazoa</taxon>
        <taxon>Ecdysozoa</taxon>
        <taxon>Arthropoda</taxon>
        <taxon>Chelicerata</taxon>
        <taxon>Arachnida</taxon>
        <taxon>Araneae</taxon>
        <taxon>Araneomorphae</taxon>
        <taxon>Entelegynae</taxon>
        <taxon>Araneoidea</taxon>
        <taxon>Araneidae</taxon>
        <taxon>Araneus</taxon>
    </lineage>
</organism>
<evidence type="ECO:0000313" key="2">
    <source>
        <dbReference type="Proteomes" id="UP000499080"/>
    </source>
</evidence>
<proteinExistence type="predicted"/>
<name>A0A4Y2IKX6_ARAVE</name>